<organism evidence="10 11">
    <name type="scientific">Dorea acetigenes</name>
    <dbReference type="NCBI Taxonomy" id="2981787"/>
    <lineage>
        <taxon>Bacteria</taxon>
        <taxon>Bacillati</taxon>
        <taxon>Bacillota</taxon>
        <taxon>Clostridia</taxon>
        <taxon>Lachnospirales</taxon>
        <taxon>Lachnospiraceae</taxon>
        <taxon>Dorea</taxon>
    </lineage>
</organism>
<dbReference type="PROSITE" id="PS51935">
    <property type="entry name" value="NLPC_P60"/>
    <property type="match status" value="1"/>
</dbReference>
<dbReference type="Proteomes" id="UP001652431">
    <property type="component" value="Unassembled WGS sequence"/>
</dbReference>
<comment type="caution">
    <text evidence="10">The sequence shown here is derived from an EMBL/GenBank/DDBJ whole genome shotgun (WGS) entry which is preliminary data.</text>
</comment>
<evidence type="ECO:0000256" key="4">
    <source>
        <dbReference type="ARBA" id="ARBA00022801"/>
    </source>
</evidence>
<accession>A0ABT2RR96</accession>
<evidence type="ECO:0000256" key="8">
    <source>
        <dbReference type="SAM" id="SignalP"/>
    </source>
</evidence>
<gene>
    <name evidence="10" type="ORF">OCV99_15450</name>
</gene>
<evidence type="ECO:0000256" key="1">
    <source>
        <dbReference type="ARBA" id="ARBA00007074"/>
    </source>
</evidence>
<keyword evidence="4" id="KW-0378">Hydrolase</keyword>
<keyword evidence="5" id="KW-0788">Thiol protease</keyword>
<dbReference type="Gene3D" id="6.10.250.3150">
    <property type="match status" value="1"/>
</dbReference>
<feature type="chain" id="PRO_5045488705" evidence="8">
    <location>
        <begin position="26"/>
        <end position="401"/>
    </location>
</feature>
<dbReference type="InterPro" id="IPR038765">
    <property type="entry name" value="Papain-like_cys_pep_sf"/>
</dbReference>
<feature type="signal peptide" evidence="8">
    <location>
        <begin position="1"/>
        <end position="25"/>
    </location>
</feature>
<proteinExistence type="inferred from homology"/>
<dbReference type="InterPro" id="IPR051202">
    <property type="entry name" value="Peptidase_C40"/>
</dbReference>
<evidence type="ECO:0000313" key="11">
    <source>
        <dbReference type="Proteomes" id="UP001652431"/>
    </source>
</evidence>
<dbReference type="EMBL" id="JAOQJU010000029">
    <property type="protein sequence ID" value="MCU6687898.1"/>
    <property type="molecule type" value="Genomic_DNA"/>
</dbReference>
<dbReference type="RefSeq" id="WP_262575904.1">
    <property type="nucleotide sequence ID" value="NZ_JAOQJU010000029.1"/>
</dbReference>
<evidence type="ECO:0000256" key="2">
    <source>
        <dbReference type="ARBA" id="ARBA00022670"/>
    </source>
</evidence>
<name>A0ABT2RR96_9FIRM</name>
<comment type="similarity">
    <text evidence="1">Belongs to the peptidase C40 family.</text>
</comment>
<evidence type="ECO:0000313" key="10">
    <source>
        <dbReference type="EMBL" id="MCU6687898.1"/>
    </source>
</evidence>
<dbReference type="Pfam" id="PF00877">
    <property type="entry name" value="NLPC_P60"/>
    <property type="match status" value="1"/>
</dbReference>
<keyword evidence="3 8" id="KW-0732">Signal</keyword>
<keyword evidence="11" id="KW-1185">Reference proteome</keyword>
<evidence type="ECO:0000256" key="6">
    <source>
        <dbReference type="SAM" id="Coils"/>
    </source>
</evidence>
<dbReference type="InterPro" id="IPR057309">
    <property type="entry name" value="PcsB_CC"/>
</dbReference>
<dbReference type="Pfam" id="PF24568">
    <property type="entry name" value="CC_PcsB"/>
    <property type="match status" value="1"/>
</dbReference>
<feature type="region of interest" description="Disordered" evidence="7">
    <location>
        <begin position="232"/>
        <end position="284"/>
    </location>
</feature>
<dbReference type="PANTHER" id="PTHR47053:SF1">
    <property type="entry name" value="MUREIN DD-ENDOPEPTIDASE MEPH-RELATED"/>
    <property type="match status" value="1"/>
</dbReference>
<feature type="domain" description="NlpC/P60" evidence="9">
    <location>
        <begin position="287"/>
        <end position="401"/>
    </location>
</feature>
<reference evidence="10 11" key="1">
    <citation type="journal article" date="2021" name="ISME Commun">
        <title>Automated analysis of genomic sequences facilitates high-throughput and comprehensive description of bacteria.</title>
        <authorList>
            <person name="Hitch T.C.A."/>
        </authorList>
    </citation>
    <scope>NUCLEOTIDE SEQUENCE [LARGE SCALE GENOMIC DNA]</scope>
    <source>
        <strain evidence="10 11">Sanger_03</strain>
    </source>
</reference>
<keyword evidence="6" id="KW-0175">Coiled coil</keyword>
<protein>
    <submittedName>
        <fullName evidence="10">NlpC/P60 family protein</fullName>
    </submittedName>
</protein>
<feature type="coiled-coil region" evidence="6">
    <location>
        <begin position="138"/>
        <end position="207"/>
    </location>
</feature>
<evidence type="ECO:0000256" key="3">
    <source>
        <dbReference type="ARBA" id="ARBA00022729"/>
    </source>
</evidence>
<feature type="compositionally biased region" description="Low complexity" evidence="7">
    <location>
        <begin position="232"/>
        <end position="280"/>
    </location>
</feature>
<dbReference type="SUPFAM" id="SSF54001">
    <property type="entry name" value="Cysteine proteinases"/>
    <property type="match status" value="1"/>
</dbReference>
<dbReference type="PANTHER" id="PTHR47053">
    <property type="entry name" value="MUREIN DD-ENDOPEPTIDASE MEPH-RELATED"/>
    <property type="match status" value="1"/>
</dbReference>
<evidence type="ECO:0000256" key="7">
    <source>
        <dbReference type="SAM" id="MobiDB-lite"/>
    </source>
</evidence>
<feature type="coiled-coil region" evidence="6">
    <location>
        <begin position="29"/>
        <end position="95"/>
    </location>
</feature>
<dbReference type="InterPro" id="IPR000064">
    <property type="entry name" value="NLP_P60_dom"/>
</dbReference>
<evidence type="ECO:0000256" key="5">
    <source>
        <dbReference type="ARBA" id="ARBA00022807"/>
    </source>
</evidence>
<evidence type="ECO:0000259" key="9">
    <source>
        <dbReference type="PROSITE" id="PS51935"/>
    </source>
</evidence>
<sequence length="401" mass="43120">MKKRIVQTFLAAILVSILAVKPVLATPSVDDMQTDKEQTQNEVSALQRQLVENLEKISGLEEQIGQKEDEISQASVDLEEAINKQNKQYDAMKLRIKYMYEAGNMDALETFLSAESFSELVNQAEYIQNIHSYDRQKLNEYISTKEEIEDLKEGLQEEAENLQQAEADLAAEREALNTTIASKQSEIAQLDQNIQDALAQQQAAAEAAAAEAARQAALQAAVVHASAQDNNTAANTGTANSAVSTTNNTNTGNAGENTNSGDSSNSGTGSNEESSGSGNTAYVPPQGTDGWAVVEYARQFLGNPYVYGGNSLTEGTDCSGFTQQIYAAFGVSLGRSDSAQATAGVEIPLSEARAGDLLVYWGHVGIYNGSGGIIHASSPSVGIVEWPDCQYRELRCVRRVL</sequence>
<dbReference type="Gene3D" id="3.90.1720.10">
    <property type="entry name" value="endopeptidase domain like (from Nostoc punctiforme)"/>
    <property type="match status" value="1"/>
</dbReference>
<keyword evidence="2" id="KW-0645">Protease</keyword>